<evidence type="ECO:0000256" key="1">
    <source>
        <dbReference type="SAM" id="Phobius"/>
    </source>
</evidence>
<keyword evidence="1" id="KW-0472">Membrane</keyword>
<dbReference type="InterPro" id="IPR010699">
    <property type="entry name" value="DUF1275"/>
</dbReference>
<reference evidence="2" key="2">
    <citation type="submission" date="2021-04" db="EMBL/GenBank/DDBJ databases">
        <authorList>
            <person name="Gilroy R."/>
        </authorList>
    </citation>
    <scope>NUCLEOTIDE SEQUENCE</scope>
    <source>
        <strain evidence="2">CHK185-1770</strain>
    </source>
</reference>
<protein>
    <submittedName>
        <fullName evidence="2">DUF1275 domain-containing protein</fullName>
    </submittedName>
</protein>
<organism evidence="2 3">
    <name type="scientific">Candidatus Acutalibacter pullicola</name>
    <dbReference type="NCBI Taxonomy" id="2838417"/>
    <lineage>
        <taxon>Bacteria</taxon>
        <taxon>Bacillati</taxon>
        <taxon>Bacillota</taxon>
        <taxon>Clostridia</taxon>
        <taxon>Eubacteriales</taxon>
        <taxon>Acutalibacteraceae</taxon>
        <taxon>Acutalibacter</taxon>
    </lineage>
</organism>
<dbReference type="PANTHER" id="PTHR37314:SF4">
    <property type="entry name" value="UPF0700 TRANSMEMBRANE PROTEIN YOAK"/>
    <property type="match status" value="1"/>
</dbReference>
<dbReference type="PANTHER" id="PTHR37314">
    <property type="entry name" value="SLR0142 PROTEIN"/>
    <property type="match status" value="1"/>
</dbReference>
<dbReference type="Pfam" id="PF06912">
    <property type="entry name" value="DUF1275"/>
    <property type="match status" value="1"/>
</dbReference>
<feature type="transmembrane region" description="Helical" evidence="1">
    <location>
        <begin position="27"/>
        <end position="43"/>
    </location>
</feature>
<reference evidence="2" key="1">
    <citation type="journal article" date="2021" name="PeerJ">
        <title>Extensive microbial diversity within the chicken gut microbiome revealed by metagenomics and culture.</title>
        <authorList>
            <person name="Gilroy R."/>
            <person name="Ravi A."/>
            <person name="Getino M."/>
            <person name="Pursley I."/>
            <person name="Horton D.L."/>
            <person name="Alikhan N.F."/>
            <person name="Baker D."/>
            <person name="Gharbi K."/>
            <person name="Hall N."/>
            <person name="Watson M."/>
            <person name="Adriaenssens E.M."/>
            <person name="Foster-Nyarko E."/>
            <person name="Jarju S."/>
            <person name="Secka A."/>
            <person name="Antonio M."/>
            <person name="Oren A."/>
            <person name="Chaudhuri R.R."/>
            <person name="La Ragione R."/>
            <person name="Hildebrand F."/>
            <person name="Pallen M.J."/>
        </authorList>
    </citation>
    <scope>NUCLEOTIDE SEQUENCE</scope>
    <source>
        <strain evidence="2">CHK185-1770</strain>
    </source>
</reference>
<feature type="transmembrane region" description="Helical" evidence="1">
    <location>
        <begin position="187"/>
        <end position="212"/>
    </location>
</feature>
<dbReference type="AlphaFoldDB" id="A0A9D2MUI9"/>
<sequence>MQSAVFAIGEEELVEEKKYLVCERKSVFALLTVSAGMMGAYTFNLRGGVFCNAQTANVVLMAMAIGQGNWLEGGYYLLPISAYLAGAFLSEILPSPVRRFGFLRWDTYLVAFEVLLLFLIGFIPLSWPHHLVQVLVNFIASMQYNTFRQAEGIPMATTFCTNQLRQVGVGLAKAVRKHDREGLHRGLFFLGMLGCFFAGGVLSTAVCGFFGAKAIWLNLLPLGIVLARLVHADLTDEKELLYRKPSGH</sequence>
<comment type="caution">
    <text evidence="2">The sequence shown here is derived from an EMBL/GenBank/DDBJ whole genome shotgun (WGS) entry which is preliminary data.</text>
</comment>
<evidence type="ECO:0000313" key="2">
    <source>
        <dbReference type="EMBL" id="HJB96967.1"/>
    </source>
</evidence>
<dbReference type="EMBL" id="DWXG01000002">
    <property type="protein sequence ID" value="HJB96967.1"/>
    <property type="molecule type" value="Genomic_DNA"/>
</dbReference>
<proteinExistence type="predicted"/>
<name>A0A9D2MUI9_9FIRM</name>
<evidence type="ECO:0000313" key="3">
    <source>
        <dbReference type="Proteomes" id="UP000826793"/>
    </source>
</evidence>
<keyword evidence="1" id="KW-0812">Transmembrane</keyword>
<accession>A0A9D2MUI9</accession>
<keyword evidence="1" id="KW-1133">Transmembrane helix</keyword>
<gene>
    <name evidence="2" type="ORF">H9710_00095</name>
</gene>
<feature type="transmembrane region" description="Helical" evidence="1">
    <location>
        <begin position="105"/>
        <end position="127"/>
    </location>
</feature>
<dbReference type="Proteomes" id="UP000826793">
    <property type="component" value="Unassembled WGS sequence"/>
</dbReference>
<feature type="transmembrane region" description="Helical" evidence="1">
    <location>
        <begin position="73"/>
        <end position="93"/>
    </location>
</feature>